<evidence type="ECO:0000313" key="8">
    <source>
        <dbReference type="EMBL" id="MCY1081861.1"/>
    </source>
</evidence>
<feature type="chain" id="PRO_5045801527" evidence="6">
    <location>
        <begin position="28"/>
        <end position="272"/>
    </location>
</feature>
<evidence type="ECO:0000256" key="1">
    <source>
        <dbReference type="ARBA" id="ARBA00007074"/>
    </source>
</evidence>
<name>A0ABT4AKN3_9BACT</name>
<feature type="domain" description="NlpC/P60" evidence="7">
    <location>
        <begin position="126"/>
        <end position="227"/>
    </location>
</feature>
<evidence type="ECO:0000256" key="6">
    <source>
        <dbReference type="SAM" id="SignalP"/>
    </source>
</evidence>
<dbReference type="Proteomes" id="UP001207654">
    <property type="component" value="Unassembled WGS sequence"/>
</dbReference>
<organism evidence="8 9">
    <name type="scientific">Archangium lansingense</name>
    <dbReference type="NCBI Taxonomy" id="2995310"/>
    <lineage>
        <taxon>Bacteria</taxon>
        <taxon>Pseudomonadati</taxon>
        <taxon>Myxococcota</taxon>
        <taxon>Myxococcia</taxon>
        <taxon>Myxococcales</taxon>
        <taxon>Cystobacterineae</taxon>
        <taxon>Archangiaceae</taxon>
        <taxon>Archangium</taxon>
    </lineage>
</organism>
<accession>A0ABT4AKN3</accession>
<comment type="similarity">
    <text evidence="1">Belongs to the peptidase C40 family.</text>
</comment>
<comment type="caution">
    <text evidence="8">The sequence shown here is derived from an EMBL/GenBank/DDBJ whole genome shotgun (WGS) entry which is preliminary data.</text>
</comment>
<dbReference type="Gene3D" id="3.90.1720.10">
    <property type="entry name" value="endopeptidase domain like (from Nostoc punctiforme)"/>
    <property type="match status" value="1"/>
</dbReference>
<evidence type="ECO:0000313" key="9">
    <source>
        <dbReference type="Proteomes" id="UP001207654"/>
    </source>
</evidence>
<dbReference type="Pfam" id="PF00877">
    <property type="entry name" value="NLPC_P60"/>
    <property type="match status" value="1"/>
</dbReference>
<evidence type="ECO:0000256" key="3">
    <source>
        <dbReference type="ARBA" id="ARBA00022801"/>
    </source>
</evidence>
<dbReference type="InterPro" id="IPR000064">
    <property type="entry name" value="NLP_P60_dom"/>
</dbReference>
<keyword evidence="4" id="KW-0788">Thiol protease</keyword>
<sequence length="272" mass="29065">MSPPFVSRELRMRCVLLVSVCLLAACAGTSPARHPAAPASSSPGGSELAPRAEAVSSGDASMEEVARALSTTVEVARLVSGATSLRSSRLGFTGAPSRAAALIVERAVQLVGVKQLGRVDRSVPDDCSGFVRLAYQKGGIDLVNHGFLNGENAVSAIYRRAQDRGAIHSRRPRPGDLVFFRETYDRNRDGKRNDGMTHIAVVETVELDGTVTFIHRGSKGIARSRMNLLFPRTHRAGQSGPVLNDFLRAAAKGQRAWLTGELFVSFASPTAL</sequence>
<keyword evidence="6" id="KW-0732">Signal</keyword>
<evidence type="ECO:0000256" key="4">
    <source>
        <dbReference type="ARBA" id="ARBA00022807"/>
    </source>
</evidence>
<protein>
    <submittedName>
        <fullName evidence="8">NlpC/P60 family protein</fullName>
    </submittedName>
</protein>
<evidence type="ECO:0000256" key="5">
    <source>
        <dbReference type="SAM" id="MobiDB-lite"/>
    </source>
</evidence>
<dbReference type="InterPro" id="IPR038765">
    <property type="entry name" value="Papain-like_cys_pep_sf"/>
</dbReference>
<keyword evidence="9" id="KW-1185">Reference proteome</keyword>
<feature type="region of interest" description="Disordered" evidence="5">
    <location>
        <begin position="33"/>
        <end position="54"/>
    </location>
</feature>
<dbReference type="SUPFAM" id="SSF54001">
    <property type="entry name" value="Cysteine proteinases"/>
    <property type="match status" value="1"/>
</dbReference>
<reference evidence="8 9" key="1">
    <citation type="submission" date="2022-11" db="EMBL/GenBank/DDBJ databases">
        <title>Minimal conservation of predation-associated metabolite biosynthetic gene clusters underscores biosynthetic potential of Myxococcota including descriptions for ten novel species: Archangium lansinium sp. nov., Myxococcus landrumus sp. nov., Nannocystis bai.</title>
        <authorList>
            <person name="Ahearne A."/>
            <person name="Stevens C."/>
            <person name="Phillips K."/>
        </authorList>
    </citation>
    <scope>NUCLEOTIDE SEQUENCE [LARGE SCALE GENOMIC DNA]</scope>
    <source>
        <strain evidence="8 9">MIWBW</strain>
    </source>
</reference>
<keyword evidence="2" id="KW-0645">Protease</keyword>
<evidence type="ECO:0000259" key="7">
    <source>
        <dbReference type="Pfam" id="PF00877"/>
    </source>
</evidence>
<proteinExistence type="inferred from homology"/>
<feature type="compositionally biased region" description="Low complexity" evidence="5">
    <location>
        <begin position="33"/>
        <end position="49"/>
    </location>
</feature>
<evidence type="ECO:0000256" key="2">
    <source>
        <dbReference type="ARBA" id="ARBA00022670"/>
    </source>
</evidence>
<gene>
    <name evidence="8" type="ORF">OV287_46180</name>
</gene>
<keyword evidence="3" id="KW-0378">Hydrolase</keyword>
<feature type="signal peptide" evidence="6">
    <location>
        <begin position="1"/>
        <end position="27"/>
    </location>
</feature>
<dbReference type="EMBL" id="JAPNKA010000001">
    <property type="protein sequence ID" value="MCY1081861.1"/>
    <property type="molecule type" value="Genomic_DNA"/>
</dbReference>